<dbReference type="Proteomes" id="UP000823561">
    <property type="component" value="Chromosome 12"/>
</dbReference>
<accession>A0AAV6GAA9</accession>
<keyword evidence="2" id="KW-1185">Reference proteome</keyword>
<protein>
    <submittedName>
        <fullName evidence="1">Uncharacterized protein</fullName>
    </submittedName>
</protein>
<dbReference type="EMBL" id="JADWDJ010000012">
    <property type="protein sequence ID" value="KAG5272078.1"/>
    <property type="molecule type" value="Genomic_DNA"/>
</dbReference>
<evidence type="ECO:0000313" key="1">
    <source>
        <dbReference type="EMBL" id="KAG5272078.1"/>
    </source>
</evidence>
<evidence type="ECO:0000313" key="2">
    <source>
        <dbReference type="Proteomes" id="UP000823561"/>
    </source>
</evidence>
<gene>
    <name evidence="1" type="ORF">AALO_G00161410</name>
</gene>
<organism evidence="1 2">
    <name type="scientific">Alosa alosa</name>
    <name type="common">allis shad</name>
    <dbReference type="NCBI Taxonomy" id="278164"/>
    <lineage>
        <taxon>Eukaryota</taxon>
        <taxon>Metazoa</taxon>
        <taxon>Chordata</taxon>
        <taxon>Craniata</taxon>
        <taxon>Vertebrata</taxon>
        <taxon>Euteleostomi</taxon>
        <taxon>Actinopterygii</taxon>
        <taxon>Neopterygii</taxon>
        <taxon>Teleostei</taxon>
        <taxon>Clupei</taxon>
        <taxon>Clupeiformes</taxon>
        <taxon>Clupeoidei</taxon>
        <taxon>Clupeidae</taxon>
        <taxon>Alosa</taxon>
    </lineage>
</organism>
<reference evidence="1" key="1">
    <citation type="submission" date="2020-10" db="EMBL/GenBank/DDBJ databases">
        <title>Chromosome-scale genome assembly of the Allis shad, Alosa alosa.</title>
        <authorList>
            <person name="Margot Z."/>
            <person name="Christophe K."/>
            <person name="Cabau C."/>
            <person name="Louis A."/>
            <person name="Berthelot C."/>
            <person name="Parey E."/>
            <person name="Roest Crollius H."/>
            <person name="Montfort J."/>
            <person name="Robinson-Rechavi M."/>
            <person name="Bucao C."/>
            <person name="Bouchez O."/>
            <person name="Gislard M."/>
            <person name="Lluch J."/>
            <person name="Milhes M."/>
            <person name="Lampietro C."/>
            <person name="Lopez Roques C."/>
            <person name="Donnadieu C."/>
            <person name="Braasch I."/>
            <person name="Desvignes T."/>
            <person name="Postlethwait J."/>
            <person name="Bobe J."/>
            <person name="Guiguen Y."/>
        </authorList>
    </citation>
    <scope>NUCLEOTIDE SEQUENCE</scope>
    <source>
        <strain evidence="1">M-15738</strain>
        <tissue evidence="1">Blood</tissue>
    </source>
</reference>
<dbReference type="AlphaFoldDB" id="A0AAV6GAA9"/>
<sequence length="110" mass="12180">MKVGVPDDCEEGGDGCVVDEAVPVPGLHTYVLLSPQLHQHQKTQPQHLLILDFSLVPDYGELVGHTPGIALLVPLYWTELCCVAVVLGHWVKAVRMDHLQCHFSSSFFIH</sequence>
<comment type="caution">
    <text evidence="1">The sequence shown here is derived from an EMBL/GenBank/DDBJ whole genome shotgun (WGS) entry which is preliminary data.</text>
</comment>
<proteinExistence type="predicted"/>
<name>A0AAV6GAA9_9TELE</name>